<dbReference type="SUPFAM" id="SSF47336">
    <property type="entry name" value="ACP-like"/>
    <property type="match status" value="1"/>
</dbReference>
<reference evidence="2 3" key="1">
    <citation type="submission" date="2017-09" db="EMBL/GenBank/DDBJ databases">
        <title>Large-scale bioinformatics analysis of Bacillus genomes uncovers conserved roles of natural products in bacterial physiology.</title>
        <authorList>
            <consortium name="Agbiome Team Llc"/>
            <person name="Bleich R.M."/>
            <person name="Kirk G.J."/>
            <person name="Santa Maria K.C."/>
            <person name="Allen S.E."/>
            <person name="Farag S."/>
            <person name="Shank E.A."/>
            <person name="Bowers A."/>
        </authorList>
    </citation>
    <scope>NUCLEOTIDE SEQUENCE [LARGE SCALE GENOMIC DNA]</scope>
    <source>
        <strain evidence="2 3">AFS006334</strain>
    </source>
</reference>
<dbReference type="AlphaFoldDB" id="A0A9X6UIM1"/>
<comment type="caution">
    <text evidence="2">The sequence shown here is derived from an EMBL/GenBank/DDBJ whole genome shotgun (WGS) entry which is preliminary data.</text>
</comment>
<dbReference type="RefSeq" id="WP_098324083.1">
    <property type="nucleotide sequence ID" value="NZ_NTXW01000044.1"/>
</dbReference>
<dbReference type="PROSITE" id="PS50075">
    <property type="entry name" value="CARRIER"/>
    <property type="match status" value="1"/>
</dbReference>
<gene>
    <name evidence="2" type="ORF">CN475_23095</name>
</gene>
<proteinExistence type="predicted"/>
<dbReference type="Gene3D" id="1.10.1200.10">
    <property type="entry name" value="ACP-like"/>
    <property type="match status" value="1"/>
</dbReference>
<dbReference type="Proteomes" id="UP000219869">
    <property type="component" value="Unassembled WGS sequence"/>
</dbReference>
<name>A0A9X6UIM1_BACCE</name>
<dbReference type="InterPro" id="IPR009081">
    <property type="entry name" value="PP-bd_ACP"/>
</dbReference>
<evidence type="ECO:0000313" key="3">
    <source>
        <dbReference type="Proteomes" id="UP000219869"/>
    </source>
</evidence>
<dbReference type="EMBL" id="NTXW01000044">
    <property type="protein sequence ID" value="PEQ83423.1"/>
    <property type="molecule type" value="Genomic_DNA"/>
</dbReference>
<dbReference type="Pfam" id="PF00550">
    <property type="entry name" value="PP-binding"/>
    <property type="match status" value="1"/>
</dbReference>
<evidence type="ECO:0000313" key="2">
    <source>
        <dbReference type="EMBL" id="PEQ83423.1"/>
    </source>
</evidence>
<accession>A0A9X6UIM1</accession>
<feature type="domain" description="Carrier" evidence="1">
    <location>
        <begin position="1"/>
        <end position="77"/>
    </location>
</feature>
<protein>
    <recommendedName>
        <fullName evidence="1">Carrier domain-containing protein</fullName>
    </recommendedName>
</protein>
<sequence length="81" mass="9289">MSKIIMDELKDIIESESKKNISDFSEEMTFTNLGIESMDRIRIVIQVERKFKVEFSETEAASIETIGDLVNFIQINSGVKK</sequence>
<evidence type="ECO:0000259" key="1">
    <source>
        <dbReference type="PROSITE" id="PS50075"/>
    </source>
</evidence>
<dbReference type="InterPro" id="IPR036736">
    <property type="entry name" value="ACP-like_sf"/>
</dbReference>
<organism evidence="2 3">
    <name type="scientific">Bacillus cereus</name>
    <dbReference type="NCBI Taxonomy" id="1396"/>
    <lineage>
        <taxon>Bacteria</taxon>
        <taxon>Bacillati</taxon>
        <taxon>Bacillota</taxon>
        <taxon>Bacilli</taxon>
        <taxon>Bacillales</taxon>
        <taxon>Bacillaceae</taxon>
        <taxon>Bacillus</taxon>
        <taxon>Bacillus cereus group</taxon>
    </lineage>
</organism>